<proteinExistence type="predicted"/>
<protein>
    <submittedName>
        <fullName evidence="1">Uncharacterized protein</fullName>
    </submittedName>
</protein>
<sequence length="64" mass="6833">MNDQRALTEKEIYEALAGAGPSRIFRFGLPREAIQNFDGRGGRGGTMIIVQAIGGDARSRPANG</sequence>
<evidence type="ECO:0000313" key="2">
    <source>
        <dbReference type="Proteomes" id="UP000253501"/>
    </source>
</evidence>
<gene>
    <name evidence="1" type="ORF">DDK22_20115</name>
</gene>
<accession>A0A367PH93</accession>
<name>A0A367PH93_CUPNE</name>
<comment type="caution">
    <text evidence="1">The sequence shown here is derived from an EMBL/GenBank/DDBJ whole genome shotgun (WGS) entry which is preliminary data.</text>
</comment>
<dbReference type="RefSeq" id="WP_114133474.1">
    <property type="nucleotide sequence ID" value="NZ_CP068435.1"/>
</dbReference>
<dbReference type="AlphaFoldDB" id="A0A367PH93"/>
<dbReference type="Proteomes" id="UP000253501">
    <property type="component" value="Unassembled WGS sequence"/>
</dbReference>
<evidence type="ECO:0000313" key="1">
    <source>
        <dbReference type="EMBL" id="RCJ06607.1"/>
    </source>
</evidence>
<organism evidence="1 2">
    <name type="scientific">Cupriavidus necator</name>
    <name type="common">Alcaligenes eutrophus</name>
    <name type="synonym">Ralstonia eutropha</name>
    <dbReference type="NCBI Taxonomy" id="106590"/>
    <lineage>
        <taxon>Bacteria</taxon>
        <taxon>Pseudomonadati</taxon>
        <taxon>Pseudomonadota</taxon>
        <taxon>Betaproteobacteria</taxon>
        <taxon>Burkholderiales</taxon>
        <taxon>Burkholderiaceae</taxon>
        <taxon>Cupriavidus</taxon>
    </lineage>
</organism>
<reference evidence="1 2" key="1">
    <citation type="submission" date="2018-04" db="EMBL/GenBank/DDBJ databases">
        <title>Cupriavidus necator CR12 genome sequencing and assembly.</title>
        <authorList>
            <person name="Ben Fekih I."/>
            <person name="Mazhar H.S."/>
            <person name="Bello S.K."/>
            <person name="Rensing C."/>
        </authorList>
    </citation>
    <scope>NUCLEOTIDE SEQUENCE [LARGE SCALE GENOMIC DNA]</scope>
    <source>
        <strain evidence="1 2">CR12</strain>
    </source>
</reference>
<dbReference type="EMBL" id="QDHA01000046">
    <property type="protein sequence ID" value="RCJ06607.1"/>
    <property type="molecule type" value="Genomic_DNA"/>
</dbReference>